<dbReference type="KEGG" id="ttt:THITE_26684"/>
<evidence type="ECO:0000313" key="2">
    <source>
        <dbReference type="Proteomes" id="UP000008181"/>
    </source>
</evidence>
<keyword evidence="2" id="KW-1185">Reference proteome</keyword>
<dbReference type="EMBL" id="CP003009">
    <property type="protein sequence ID" value="AEO63167.1"/>
    <property type="molecule type" value="Genomic_DNA"/>
</dbReference>
<evidence type="ECO:0000313" key="1">
    <source>
        <dbReference type="EMBL" id="AEO63167.1"/>
    </source>
</evidence>
<dbReference type="OrthoDB" id="5220127at2759"/>
<accession>G2QXE4</accession>
<feature type="non-terminal residue" evidence="1">
    <location>
        <position position="130"/>
    </location>
</feature>
<dbReference type="eggNOG" id="ENOG502R0UX">
    <property type="taxonomic scope" value="Eukaryota"/>
</dbReference>
<dbReference type="GeneID" id="11521691"/>
<dbReference type="AlphaFoldDB" id="G2QXE4"/>
<proteinExistence type="predicted"/>
<gene>
    <name evidence="1" type="ORF">THITE_26684</name>
</gene>
<dbReference type="Proteomes" id="UP000008181">
    <property type="component" value="Chromosome 1"/>
</dbReference>
<reference evidence="1 2" key="1">
    <citation type="journal article" date="2011" name="Nat. Biotechnol.">
        <title>Comparative genomic analysis of the thermophilic biomass-degrading fungi Myceliophthora thermophila and Thielavia terrestris.</title>
        <authorList>
            <person name="Berka R.M."/>
            <person name="Grigoriev I.V."/>
            <person name="Otillar R."/>
            <person name="Salamov A."/>
            <person name="Grimwood J."/>
            <person name="Reid I."/>
            <person name="Ishmael N."/>
            <person name="John T."/>
            <person name="Darmond C."/>
            <person name="Moisan M.-C."/>
            <person name="Henrissat B."/>
            <person name="Coutinho P.M."/>
            <person name="Lombard V."/>
            <person name="Natvig D.O."/>
            <person name="Lindquist E."/>
            <person name="Schmutz J."/>
            <person name="Lucas S."/>
            <person name="Harris P."/>
            <person name="Powlowski J."/>
            <person name="Bellemare A."/>
            <person name="Taylor D."/>
            <person name="Butler G."/>
            <person name="de Vries R.P."/>
            <person name="Allijn I.E."/>
            <person name="van den Brink J."/>
            <person name="Ushinsky S."/>
            <person name="Storms R."/>
            <person name="Powell A.J."/>
            <person name="Paulsen I.T."/>
            <person name="Elbourne L.D.H."/>
            <person name="Baker S.E."/>
            <person name="Magnuson J."/>
            <person name="LaBoissiere S."/>
            <person name="Clutterbuck A.J."/>
            <person name="Martinez D."/>
            <person name="Wogulis M."/>
            <person name="de Leon A.L."/>
            <person name="Rey M.W."/>
            <person name="Tsang A."/>
        </authorList>
    </citation>
    <scope>NUCLEOTIDE SEQUENCE [LARGE SCALE GENOMIC DNA]</scope>
    <source>
        <strain evidence="2">ATCC 38088 / NRRL 8126</strain>
    </source>
</reference>
<protein>
    <submittedName>
        <fullName evidence="1">Uncharacterized protein</fullName>
    </submittedName>
</protein>
<name>G2QXE4_THETT</name>
<organism evidence="1 2">
    <name type="scientific">Thermothielavioides terrestris (strain ATCC 38088 / NRRL 8126)</name>
    <name type="common">Thielavia terrestris</name>
    <dbReference type="NCBI Taxonomy" id="578455"/>
    <lineage>
        <taxon>Eukaryota</taxon>
        <taxon>Fungi</taxon>
        <taxon>Dikarya</taxon>
        <taxon>Ascomycota</taxon>
        <taxon>Pezizomycotina</taxon>
        <taxon>Sordariomycetes</taxon>
        <taxon>Sordariomycetidae</taxon>
        <taxon>Sordariales</taxon>
        <taxon>Chaetomiaceae</taxon>
        <taxon>Thermothielavioides</taxon>
        <taxon>Thermothielavioides terrestris</taxon>
    </lineage>
</organism>
<sequence length="130" mass="14295">MCTWNYLHHHHLPPCPRPIDMVVHYNYCPDATTDPTTGATQPCERTTFGDGDASLLNNQVDYNDPCATGGCLLSPECTSGLCRLAQLGGRWACCACGGRANEQRWCRQRPPASPDTFCYHVCCDRCAADP</sequence>
<dbReference type="RefSeq" id="XP_003649503.1">
    <property type="nucleotide sequence ID" value="XM_003649455.1"/>
</dbReference>
<dbReference type="HOGENOM" id="CLU_120620_0_0_1"/>